<evidence type="ECO:0000313" key="2">
    <source>
        <dbReference type="Proteomes" id="UP000037953"/>
    </source>
</evidence>
<proteinExistence type="predicted"/>
<sequence>MVYNLSNKITHLLIQKKGEKHYLFKYKLKKTDNILMKTEILPACTLFFIISPAHDNSSLFYQMALFSTESLIIPH</sequence>
<name>A0A0N0ZUM5_CHRID</name>
<dbReference type="Proteomes" id="UP000037953">
    <property type="component" value="Unassembled WGS sequence"/>
</dbReference>
<protein>
    <submittedName>
        <fullName evidence="1">Uncharacterized protein</fullName>
    </submittedName>
</protein>
<accession>A0A0N0ZUM5</accession>
<dbReference type="PATRIC" id="fig|253.9.peg.1970"/>
<organism evidence="1 2">
    <name type="scientific">Chryseobacterium indologenes</name>
    <name type="common">Flavobacterium indologenes</name>
    <dbReference type="NCBI Taxonomy" id="253"/>
    <lineage>
        <taxon>Bacteria</taxon>
        <taxon>Pseudomonadati</taxon>
        <taxon>Bacteroidota</taxon>
        <taxon>Flavobacteriia</taxon>
        <taxon>Flavobacteriales</taxon>
        <taxon>Weeksellaceae</taxon>
        <taxon>Chryseobacterium group</taxon>
        <taxon>Chryseobacterium</taxon>
    </lineage>
</organism>
<reference evidence="1 2" key="1">
    <citation type="journal article" date="2015" name="Genom Data">
        <title>Draft genome sequence of a multidrug-resistant Chryseobacterium indologenes isolate from Malaysia.</title>
        <authorList>
            <person name="Yu C.Y."/>
            <person name="Ang G.Y."/>
            <person name="Cheng H.J."/>
            <person name="Cheong Y.M."/>
            <person name="Yin W.F."/>
            <person name="Chan K.G."/>
        </authorList>
    </citation>
    <scope>NUCLEOTIDE SEQUENCE [LARGE SCALE GENOMIC DNA]</scope>
    <source>
        <strain evidence="1 2">CI_885</strain>
    </source>
</reference>
<evidence type="ECO:0000313" key="1">
    <source>
        <dbReference type="EMBL" id="KPE49446.1"/>
    </source>
</evidence>
<reference evidence="2" key="2">
    <citation type="submission" date="2015-09" db="EMBL/GenBank/DDBJ databases">
        <title>Draft genome sequence of a multidrug-resistant Chryseobacterium indologenes isolate from Malaysia.</title>
        <authorList>
            <person name="Yu C.Y."/>
            <person name="Ang G.Y."/>
            <person name="Chan K.-G."/>
        </authorList>
    </citation>
    <scope>NUCLEOTIDE SEQUENCE [LARGE SCALE GENOMIC DNA]</scope>
    <source>
        <strain evidence="2">CI_885</strain>
    </source>
</reference>
<dbReference type="AlphaFoldDB" id="A0A0N0ZUM5"/>
<gene>
    <name evidence="1" type="ORF">AOB46_19980</name>
</gene>
<comment type="caution">
    <text evidence="1">The sequence shown here is derived from an EMBL/GenBank/DDBJ whole genome shotgun (WGS) entry which is preliminary data.</text>
</comment>
<dbReference type="EMBL" id="LJOD01000018">
    <property type="protein sequence ID" value="KPE49446.1"/>
    <property type="molecule type" value="Genomic_DNA"/>
</dbReference>